<evidence type="ECO:0000313" key="1">
    <source>
        <dbReference type="EMBL" id="QHV99803.1"/>
    </source>
</evidence>
<proteinExistence type="predicted"/>
<gene>
    <name evidence="1" type="ORF">GJR95_34450</name>
</gene>
<accession>A0A6P1W306</accession>
<organism evidence="1 2">
    <name type="scientific">Spirosoma endbachense</name>
    <dbReference type="NCBI Taxonomy" id="2666025"/>
    <lineage>
        <taxon>Bacteria</taxon>
        <taxon>Pseudomonadati</taxon>
        <taxon>Bacteroidota</taxon>
        <taxon>Cytophagia</taxon>
        <taxon>Cytophagales</taxon>
        <taxon>Cytophagaceae</taxon>
        <taxon>Spirosoma</taxon>
    </lineage>
</organism>
<keyword evidence="2" id="KW-1185">Reference proteome</keyword>
<dbReference type="AlphaFoldDB" id="A0A6P1W306"/>
<reference evidence="1 2" key="1">
    <citation type="submission" date="2019-11" db="EMBL/GenBank/DDBJ databases">
        <title>Spirosoma endbachense sp. nov., isolated from a natural salt meadow.</title>
        <authorList>
            <person name="Rojas J."/>
            <person name="Ambika Manirajan B."/>
            <person name="Ratering S."/>
            <person name="Suarez C."/>
            <person name="Geissler-Plaum R."/>
            <person name="Schnell S."/>
        </authorList>
    </citation>
    <scope>NUCLEOTIDE SEQUENCE [LARGE SCALE GENOMIC DNA]</scope>
    <source>
        <strain evidence="1 2">I-24</strain>
    </source>
</reference>
<protein>
    <recommendedName>
        <fullName evidence="3">Lipocalin-like domain-containing protein</fullName>
    </recommendedName>
</protein>
<sequence>MTLAGCSKSDDSTVTPTDNNAELLIRKWTFSDLTVKTDAKSYVIPQTQGNMISVVSDDNAITFNKEGSFSYLSDSKPVMGKWTLINKTLVLINADNVTSNWSVNALTKTDLELASINVDLTKGKDLTDRKVYTEEENSVGAVSLIFLASLGKQNGGTIDLTKEPQPKSIQLILKGKGQ</sequence>
<dbReference type="Proteomes" id="UP000464577">
    <property type="component" value="Chromosome"/>
</dbReference>
<evidence type="ECO:0000313" key="2">
    <source>
        <dbReference type="Proteomes" id="UP000464577"/>
    </source>
</evidence>
<name>A0A6P1W306_9BACT</name>
<evidence type="ECO:0008006" key="3">
    <source>
        <dbReference type="Google" id="ProtNLM"/>
    </source>
</evidence>
<dbReference type="EMBL" id="CP045997">
    <property type="protein sequence ID" value="QHV99803.1"/>
    <property type="molecule type" value="Genomic_DNA"/>
</dbReference>
<dbReference type="KEGG" id="senf:GJR95_34450"/>